<dbReference type="OrthoDB" id="5954591at2"/>
<keyword evidence="2" id="KW-1185">Reference proteome</keyword>
<dbReference type="RefSeq" id="WP_110257324.1">
    <property type="nucleotide sequence ID" value="NZ_QJKB01000010.1"/>
</dbReference>
<accession>A0A318IWG5</accession>
<proteinExistence type="predicted"/>
<dbReference type="AlphaFoldDB" id="A0A318IWG5"/>
<evidence type="ECO:0000313" key="2">
    <source>
        <dbReference type="Proteomes" id="UP000247792"/>
    </source>
</evidence>
<gene>
    <name evidence="1" type="ORF">DFR42_11019</name>
</gene>
<dbReference type="EMBL" id="QJKB01000010">
    <property type="protein sequence ID" value="PXX39655.1"/>
    <property type="molecule type" value="Genomic_DNA"/>
</dbReference>
<dbReference type="Proteomes" id="UP000247792">
    <property type="component" value="Unassembled WGS sequence"/>
</dbReference>
<dbReference type="InterPro" id="IPR009833">
    <property type="entry name" value="DUF1398"/>
</dbReference>
<protein>
    <submittedName>
        <fullName evidence="1">Uncharacterized protein DUF1398</fullName>
    </submittedName>
</protein>
<name>A0A318IWG5_9BURK</name>
<organism evidence="1 2">
    <name type="scientific">Undibacterium pigrum</name>
    <dbReference type="NCBI Taxonomy" id="401470"/>
    <lineage>
        <taxon>Bacteria</taxon>
        <taxon>Pseudomonadati</taxon>
        <taxon>Pseudomonadota</taxon>
        <taxon>Betaproteobacteria</taxon>
        <taxon>Burkholderiales</taxon>
        <taxon>Oxalobacteraceae</taxon>
        <taxon>Undibacterium</taxon>
    </lineage>
</organism>
<comment type="caution">
    <text evidence="1">The sequence shown here is derived from an EMBL/GenBank/DDBJ whole genome shotgun (WGS) entry which is preliminary data.</text>
</comment>
<evidence type="ECO:0000313" key="1">
    <source>
        <dbReference type="EMBL" id="PXX39655.1"/>
    </source>
</evidence>
<reference evidence="1 2" key="1">
    <citation type="submission" date="2018-05" db="EMBL/GenBank/DDBJ databases">
        <title>Genomic Encyclopedia of Type Strains, Phase IV (KMG-IV): sequencing the most valuable type-strain genomes for metagenomic binning, comparative biology and taxonomic classification.</title>
        <authorList>
            <person name="Goeker M."/>
        </authorList>
    </citation>
    <scope>NUCLEOTIDE SEQUENCE [LARGE SCALE GENOMIC DNA]</scope>
    <source>
        <strain evidence="1 2">DSM 19792</strain>
    </source>
</reference>
<dbReference type="Pfam" id="PF07166">
    <property type="entry name" value="DUF1398"/>
    <property type="match status" value="1"/>
</dbReference>
<dbReference type="Gene3D" id="3.30.1810.10">
    <property type="entry name" value="YdfO-like"/>
    <property type="match status" value="1"/>
</dbReference>
<dbReference type="SUPFAM" id="SSF160419">
    <property type="entry name" value="YdfO-like"/>
    <property type="match status" value="1"/>
</dbReference>
<dbReference type="InterPro" id="IPR036696">
    <property type="entry name" value="YdfO-like_sf"/>
</dbReference>
<sequence>MEYSVLQAIEAVAHDSYAGKLTFGHVVGSLMAAGVESYFADYRTGNTSYYMADGSVHVVALGKKDHTIPTAFDALALVEAIRGAQRDEVRYPEFIRLSMAAGCVGYIVWIAGRHVSYFGHGGEVHVEHFPKAN</sequence>